<dbReference type="GO" id="GO:0005737">
    <property type="term" value="C:cytoplasm"/>
    <property type="evidence" value="ECO:0007669"/>
    <property type="project" value="UniProtKB-SubCell"/>
</dbReference>
<keyword evidence="2 6" id="KW-0963">Cytoplasm</keyword>
<protein>
    <recommendedName>
        <fullName evidence="6">Ribosomal protein L11 methyltransferase</fullName>
        <shortName evidence="6">L11 Mtase</shortName>
        <ecNumber evidence="6">2.1.1.-</ecNumber>
    </recommendedName>
</protein>
<dbReference type="PIRSF" id="PIRSF000401">
    <property type="entry name" value="RPL11_MTase"/>
    <property type="match status" value="1"/>
</dbReference>
<reference evidence="7" key="1">
    <citation type="submission" date="2020-10" db="EMBL/GenBank/DDBJ databases">
        <authorList>
            <person name="Gilroy R."/>
        </authorList>
    </citation>
    <scope>NUCLEOTIDE SEQUENCE</scope>
    <source>
        <strain evidence="7">ChiHile30-977</strain>
    </source>
</reference>
<dbReference type="PANTHER" id="PTHR43648:SF1">
    <property type="entry name" value="ELECTRON TRANSFER FLAVOPROTEIN BETA SUBUNIT LYSINE METHYLTRANSFERASE"/>
    <property type="match status" value="1"/>
</dbReference>
<dbReference type="NCBIfam" id="TIGR00406">
    <property type="entry name" value="prmA"/>
    <property type="match status" value="1"/>
</dbReference>
<dbReference type="SUPFAM" id="SSF53335">
    <property type="entry name" value="S-adenosyl-L-methionine-dependent methyltransferases"/>
    <property type="match status" value="1"/>
</dbReference>
<dbReference type="Pfam" id="PF06325">
    <property type="entry name" value="PrmA"/>
    <property type="match status" value="1"/>
</dbReference>
<evidence type="ECO:0000256" key="6">
    <source>
        <dbReference type="HAMAP-Rule" id="MF_00735"/>
    </source>
</evidence>
<organism evidence="7 8">
    <name type="scientific">Candidatus Avichristensenella intestinipullorum</name>
    <dbReference type="NCBI Taxonomy" id="2840693"/>
    <lineage>
        <taxon>Bacteria</taxon>
        <taxon>Bacillati</taxon>
        <taxon>Bacillota</taxon>
        <taxon>Clostridia</taxon>
        <taxon>Candidatus Avichristensenella</taxon>
    </lineage>
</organism>
<accession>A0A9D0YVT5</accession>
<dbReference type="AlphaFoldDB" id="A0A9D0YVT5"/>
<feature type="binding site" evidence="6">
    <location>
        <position position="207"/>
    </location>
    <ligand>
        <name>S-adenosyl-L-methionine</name>
        <dbReference type="ChEBI" id="CHEBI:59789"/>
    </ligand>
</feature>
<dbReference type="EMBL" id="DVFI01000062">
    <property type="protein sequence ID" value="HIQ62785.1"/>
    <property type="molecule type" value="Genomic_DNA"/>
</dbReference>
<evidence type="ECO:0000256" key="5">
    <source>
        <dbReference type="ARBA" id="ARBA00022691"/>
    </source>
</evidence>
<evidence type="ECO:0000313" key="8">
    <source>
        <dbReference type="Proteomes" id="UP000886819"/>
    </source>
</evidence>
<evidence type="ECO:0000256" key="2">
    <source>
        <dbReference type="ARBA" id="ARBA00022490"/>
    </source>
</evidence>
<reference evidence="7" key="2">
    <citation type="journal article" date="2021" name="PeerJ">
        <title>Extensive microbial diversity within the chicken gut microbiome revealed by metagenomics and culture.</title>
        <authorList>
            <person name="Gilroy R."/>
            <person name="Ravi A."/>
            <person name="Getino M."/>
            <person name="Pursley I."/>
            <person name="Horton D.L."/>
            <person name="Alikhan N.F."/>
            <person name="Baker D."/>
            <person name="Gharbi K."/>
            <person name="Hall N."/>
            <person name="Watson M."/>
            <person name="Adriaenssens E.M."/>
            <person name="Foster-Nyarko E."/>
            <person name="Jarju S."/>
            <person name="Secka A."/>
            <person name="Antonio M."/>
            <person name="Oren A."/>
            <person name="Chaudhuri R.R."/>
            <person name="La Ragione R."/>
            <person name="Hildebrand F."/>
            <person name="Pallen M.J."/>
        </authorList>
    </citation>
    <scope>NUCLEOTIDE SEQUENCE</scope>
    <source>
        <strain evidence="7">ChiHile30-977</strain>
    </source>
</reference>
<comment type="similarity">
    <text evidence="1 6">Belongs to the methyltransferase superfamily. PrmA family.</text>
</comment>
<dbReference type="CDD" id="cd02440">
    <property type="entry name" value="AdoMet_MTases"/>
    <property type="match status" value="1"/>
</dbReference>
<comment type="catalytic activity">
    <reaction evidence="6">
        <text>L-lysyl-[protein] + 3 S-adenosyl-L-methionine = N(6),N(6),N(6)-trimethyl-L-lysyl-[protein] + 3 S-adenosyl-L-homocysteine + 3 H(+)</text>
        <dbReference type="Rhea" id="RHEA:54192"/>
        <dbReference type="Rhea" id="RHEA-COMP:9752"/>
        <dbReference type="Rhea" id="RHEA-COMP:13826"/>
        <dbReference type="ChEBI" id="CHEBI:15378"/>
        <dbReference type="ChEBI" id="CHEBI:29969"/>
        <dbReference type="ChEBI" id="CHEBI:57856"/>
        <dbReference type="ChEBI" id="CHEBI:59789"/>
        <dbReference type="ChEBI" id="CHEBI:61961"/>
    </reaction>
</comment>
<dbReference type="GO" id="GO:0032259">
    <property type="term" value="P:methylation"/>
    <property type="evidence" value="ECO:0007669"/>
    <property type="project" value="UniProtKB-KW"/>
</dbReference>
<dbReference type="GO" id="GO:0005840">
    <property type="term" value="C:ribosome"/>
    <property type="evidence" value="ECO:0007669"/>
    <property type="project" value="UniProtKB-KW"/>
</dbReference>
<sequence>MDWLKVTVRTNTAGADMVSEALMRAGASGTLIEDRMDAQAELENPAKWDMVDPALVEAMDEDVLVHAYLPQDASTLERVASLRATLEALTPDAIGFDAGARTLSVENVREEDWAENWKRYYKPFRAGRRLVVKPVWEPFAAGPDDRIVEIDPGMAFGNGTHETTYMCLELLESCLRPGDTVLDVGTGSGILALAAARLGASHALGVDIDPVAVRVARENIARNGLESVVEVRQGDLLQGLNVQADVVLANIIADAVILLSGAVRAHLKQGGAFLCSGIIRDREADVRAALQAAGFAVERAEYRGEWVALVAR</sequence>
<gene>
    <name evidence="6 7" type="primary">prmA</name>
    <name evidence="7" type="ORF">IAA66_04255</name>
</gene>
<keyword evidence="4 6" id="KW-0808">Transferase</keyword>
<keyword evidence="5 6" id="KW-0949">S-adenosyl-L-methionine</keyword>
<dbReference type="InterPro" id="IPR029063">
    <property type="entry name" value="SAM-dependent_MTases_sf"/>
</dbReference>
<evidence type="ECO:0000256" key="4">
    <source>
        <dbReference type="ARBA" id="ARBA00022679"/>
    </source>
</evidence>
<evidence type="ECO:0000256" key="1">
    <source>
        <dbReference type="ARBA" id="ARBA00009741"/>
    </source>
</evidence>
<name>A0A9D0YVT5_9FIRM</name>
<comment type="subcellular location">
    <subcellularLocation>
        <location evidence="6">Cytoplasm</location>
    </subcellularLocation>
</comment>
<dbReference type="PANTHER" id="PTHR43648">
    <property type="entry name" value="ELECTRON TRANSFER FLAVOPROTEIN BETA SUBUNIT LYSINE METHYLTRANSFERASE"/>
    <property type="match status" value="1"/>
</dbReference>
<dbReference type="Proteomes" id="UP000886819">
    <property type="component" value="Unassembled WGS sequence"/>
</dbReference>
<dbReference type="InterPro" id="IPR004498">
    <property type="entry name" value="Ribosomal_PrmA_MeTrfase"/>
</dbReference>
<comment type="caution">
    <text evidence="7">The sequence shown here is derived from an EMBL/GenBank/DDBJ whole genome shotgun (WGS) entry which is preliminary data.</text>
</comment>
<proteinExistence type="inferred from homology"/>
<feature type="binding site" evidence="6">
    <location>
        <position position="185"/>
    </location>
    <ligand>
        <name>S-adenosyl-L-methionine</name>
        <dbReference type="ChEBI" id="CHEBI:59789"/>
    </ligand>
</feature>
<keyword evidence="3 6" id="KW-0489">Methyltransferase</keyword>
<comment type="function">
    <text evidence="6">Methylates ribosomal protein L11.</text>
</comment>
<keyword evidence="7" id="KW-0687">Ribonucleoprotein</keyword>
<evidence type="ECO:0000256" key="3">
    <source>
        <dbReference type="ARBA" id="ARBA00022603"/>
    </source>
</evidence>
<evidence type="ECO:0000313" key="7">
    <source>
        <dbReference type="EMBL" id="HIQ62785.1"/>
    </source>
</evidence>
<dbReference type="InterPro" id="IPR050078">
    <property type="entry name" value="Ribosomal_L11_MeTrfase_PrmA"/>
</dbReference>
<dbReference type="HAMAP" id="MF_00735">
    <property type="entry name" value="Methyltr_PrmA"/>
    <property type="match status" value="1"/>
</dbReference>
<feature type="binding site" evidence="6">
    <location>
        <position position="250"/>
    </location>
    <ligand>
        <name>S-adenosyl-L-methionine</name>
        <dbReference type="ChEBI" id="CHEBI:59789"/>
    </ligand>
</feature>
<dbReference type="Gene3D" id="3.40.50.150">
    <property type="entry name" value="Vaccinia Virus protein VP39"/>
    <property type="match status" value="1"/>
</dbReference>
<feature type="binding site" evidence="6">
    <location>
        <position position="164"/>
    </location>
    <ligand>
        <name>S-adenosyl-L-methionine</name>
        <dbReference type="ChEBI" id="CHEBI:59789"/>
    </ligand>
</feature>
<dbReference type="EC" id="2.1.1.-" evidence="6"/>
<dbReference type="GO" id="GO:0008276">
    <property type="term" value="F:protein methyltransferase activity"/>
    <property type="evidence" value="ECO:0007669"/>
    <property type="project" value="UniProtKB-UniRule"/>
</dbReference>
<keyword evidence="7" id="KW-0689">Ribosomal protein</keyword>